<keyword evidence="2" id="KW-1185">Reference proteome</keyword>
<evidence type="ECO:0000313" key="2">
    <source>
        <dbReference type="Proteomes" id="UP001157114"/>
    </source>
</evidence>
<protein>
    <submittedName>
        <fullName evidence="1">Uncharacterized protein</fullName>
    </submittedName>
</protein>
<organism evidence="1 2">
    <name type="scientific">Paenibacillus glycanilyticus</name>
    <dbReference type="NCBI Taxonomy" id="126569"/>
    <lineage>
        <taxon>Bacteria</taxon>
        <taxon>Bacillati</taxon>
        <taxon>Bacillota</taxon>
        <taxon>Bacilli</taxon>
        <taxon>Bacillales</taxon>
        <taxon>Paenibacillaceae</taxon>
        <taxon>Paenibacillus</taxon>
    </lineage>
</organism>
<reference evidence="1 2" key="1">
    <citation type="submission" date="2023-03" db="EMBL/GenBank/DDBJ databases">
        <title>Draft genome sequence of the bacteria which degrade cell wall of Tricholomamatutake.</title>
        <authorList>
            <person name="Konishi Y."/>
            <person name="Fukuta Y."/>
            <person name="Shirasaka N."/>
        </authorList>
    </citation>
    <scope>NUCLEOTIDE SEQUENCE [LARGE SCALE GENOMIC DNA]</scope>
    <source>
        <strain evidence="2">mu1</strain>
    </source>
</reference>
<comment type="caution">
    <text evidence="1">The sequence shown here is derived from an EMBL/GenBank/DDBJ whole genome shotgun (WGS) entry which is preliminary data.</text>
</comment>
<dbReference type="EMBL" id="BSSQ01000001">
    <property type="protein sequence ID" value="GLX65904.1"/>
    <property type="molecule type" value="Genomic_DNA"/>
</dbReference>
<sequence>MILEKVYASEVAFFQKAFKRSPLFSGFQPLAIQSGNPGTTAIGRTFDCGTPPANLSARLQRQHRAKLLRA</sequence>
<gene>
    <name evidence="1" type="ORF">MU1_02480</name>
</gene>
<evidence type="ECO:0000313" key="1">
    <source>
        <dbReference type="EMBL" id="GLX65904.1"/>
    </source>
</evidence>
<accession>A0ABQ6G4P8</accession>
<name>A0ABQ6G4P8_9BACL</name>
<proteinExistence type="predicted"/>
<dbReference type="Proteomes" id="UP001157114">
    <property type="component" value="Unassembled WGS sequence"/>
</dbReference>